<dbReference type="Proteomes" id="UP000294419">
    <property type="component" value="Chromosome"/>
</dbReference>
<reference evidence="2 3" key="1">
    <citation type="submission" date="2019-03" db="EMBL/GenBank/DDBJ databases">
        <authorList>
            <person name="Kim H."/>
            <person name="Yu S.-M."/>
        </authorList>
    </citation>
    <scope>NUCLEOTIDE SEQUENCE [LARGE SCALE GENOMIC DNA]</scope>
    <source>
        <strain evidence="2 3">NBC122</strain>
    </source>
</reference>
<keyword evidence="1" id="KW-1133">Transmembrane helix</keyword>
<dbReference type="EMBL" id="CP037954">
    <property type="protein sequence ID" value="QBO58716.1"/>
    <property type="molecule type" value="Genomic_DNA"/>
</dbReference>
<dbReference type="KEGG" id="csal:NBC122_01908"/>
<sequence length="54" mass="6433">MAYLILPVLLTVVFIVYVLYLIFIKKDKEQLKSVYFPGVLFIVIWAAIYYFLLK</sequence>
<keyword evidence="1" id="KW-0812">Transmembrane</keyword>
<protein>
    <submittedName>
        <fullName evidence="2">Uncharacterized protein</fullName>
    </submittedName>
</protein>
<accession>A0A4P6ZG93</accession>
<evidence type="ECO:0000313" key="2">
    <source>
        <dbReference type="EMBL" id="QBO58716.1"/>
    </source>
</evidence>
<keyword evidence="3" id="KW-1185">Reference proteome</keyword>
<evidence type="ECO:0000313" key="3">
    <source>
        <dbReference type="Proteomes" id="UP000294419"/>
    </source>
</evidence>
<gene>
    <name evidence="2" type="ORF">NBC122_01908</name>
</gene>
<evidence type="ECO:0000256" key="1">
    <source>
        <dbReference type="SAM" id="Phobius"/>
    </source>
</evidence>
<keyword evidence="1" id="KW-0472">Membrane</keyword>
<proteinExistence type="predicted"/>
<organism evidence="2 3">
    <name type="scientific">Chryseobacterium salivictor</name>
    <dbReference type="NCBI Taxonomy" id="2547600"/>
    <lineage>
        <taxon>Bacteria</taxon>
        <taxon>Pseudomonadati</taxon>
        <taxon>Bacteroidota</taxon>
        <taxon>Flavobacteriia</taxon>
        <taxon>Flavobacteriales</taxon>
        <taxon>Weeksellaceae</taxon>
        <taxon>Chryseobacterium group</taxon>
        <taxon>Chryseobacterium</taxon>
    </lineage>
</organism>
<feature type="transmembrane region" description="Helical" evidence="1">
    <location>
        <begin position="35"/>
        <end position="52"/>
    </location>
</feature>
<feature type="transmembrane region" description="Helical" evidence="1">
    <location>
        <begin position="6"/>
        <end position="23"/>
    </location>
</feature>
<dbReference type="AlphaFoldDB" id="A0A4P6ZG93"/>
<name>A0A4P6ZG93_9FLAO</name>